<name>A0A108U8A8_9GAMM</name>
<reference evidence="1 2" key="1">
    <citation type="journal article" date="2014" name="Genome Announc.">
        <title>Draft Genome Sequence of Lysobacter capsici AZ78, a Bacterium Antagonistic to Plant-Pathogenic Oomycetes.</title>
        <authorList>
            <person name="Puopolo G."/>
            <person name="Sonego P."/>
            <person name="Engelen K."/>
            <person name="Pertot I."/>
        </authorList>
    </citation>
    <scope>NUCLEOTIDE SEQUENCE [LARGE SCALE GENOMIC DNA]</scope>
    <source>
        <strain evidence="1 2">AZ78</strain>
    </source>
</reference>
<gene>
    <name evidence="1" type="ORF">AZ78_1945</name>
</gene>
<comment type="caution">
    <text evidence="1">The sequence shown here is derived from an EMBL/GenBank/DDBJ whole genome shotgun (WGS) entry which is preliminary data.</text>
</comment>
<organism evidence="1 2">
    <name type="scientific">Lysobacter capsici AZ78</name>
    <dbReference type="NCBI Taxonomy" id="1444315"/>
    <lineage>
        <taxon>Bacteria</taxon>
        <taxon>Pseudomonadati</taxon>
        <taxon>Pseudomonadota</taxon>
        <taxon>Gammaproteobacteria</taxon>
        <taxon>Lysobacterales</taxon>
        <taxon>Lysobacteraceae</taxon>
        <taxon>Lysobacter</taxon>
    </lineage>
</organism>
<protein>
    <submittedName>
        <fullName evidence="1">Uncharacterized protein</fullName>
    </submittedName>
</protein>
<evidence type="ECO:0000313" key="2">
    <source>
        <dbReference type="Proteomes" id="UP000023435"/>
    </source>
</evidence>
<proteinExistence type="predicted"/>
<sequence length="39" mass="4130">MVNPGRRDGGVEPSGDAKATLRHAHGFARLLQAQGDNTK</sequence>
<evidence type="ECO:0000313" key="1">
    <source>
        <dbReference type="EMBL" id="KWS04396.1"/>
    </source>
</evidence>
<keyword evidence="2" id="KW-1185">Reference proteome</keyword>
<dbReference type="AlphaFoldDB" id="A0A108U8A8"/>
<dbReference type="Proteomes" id="UP000023435">
    <property type="component" value="Unassembled WGS sequence"/>
</dbReference>
<accession>A0A108U8A8</accession>
<dbReference type="EMBL" id="JAJA02000001">
    <property type="protein sequence ID" value="KWS04396.1"/>
    <property type="molecule type" value="Genomic_DNA"/>
</dbReference>